<keyword evidence="3" id="KW-1185">Reference proteome</keyword>
<evidence type="ECO:0000313" key="3">
    <source>
        <dbReference type="Proteomes" id="UP001061361"/>
    </source>
</evidence>
<dbReference type="Proteomes" id="UP001061361">
    <property type="component" value="Chromosome"/>
</dbReference>
<dbReference type="PANTHER" id="PTHR30383:SF5">
    <property type="entry name" value="SGNH HYDROLASE-TYPE ESTERASE DOMAIN-CONTAINING PROTEIN"/>
    <property type="match status" value="1"/>
</dbReference>
<name>A0ABM8ANJ3_9BACT</name>
<dbReference type="SUPFAM" id="SSF52266">
    <property type="entry name" value="SGNH hydrolase"/>
    <property type="match status" value="1"/>
</dbReference>
<dbReference type="PANTHER" id="PTHR30383">
    <property type="entry name" value="THIOESTERASE 1/PROTEASE 1/LYSOPHOSPHOLIPASE L1"/>
    <property type="match status" value="1"/>
</dbReference>
<reference evidence="2" key="1">
    <citation type="submission" date="2022-08" db="EMBL/GenBank/DDBJ databases">
        <title>Genome Sequence of the sulphate-reducing bacterium, Pseudodesulfovibrio portus JCM14722.</title>
        <authorList>
            <person name="Kondo R."/>
            <person name="Kataoka T."/>
        </authorList>
    </citation>
    <scope>NUCLEOTIDE SEQUENCE</scope>
    <source>
        <strain evidence="2">JCM 14722</strain>
    </source>
</reference>
<dbReference type="EMBL" id="AP026708">
    <property type="protein sequence ID" value="BDQ32962.1"/>
    <property type="molecule type" value="Genomic_DNA"/>
</dbReference>
<dbReference type="Pfam" id="PF13472">
    <property type="entry name" value="Lipase_GDSL_2"/>
    <property type="match status" value="1"/>
</dbReference>
<accession>A0ABM8ANJ3</accession>
<dbReference type="RefSeq" id="WP_264983019.1">
    <property type="nucleotide sequence ID" value="NZ_AP026708.1"/>
</dbReference>
<evidence type="ECO:0000259" key="1">
    <source>
        <dbReference type="Pfam" id="PF13472"/>
    </source>
</evidence>
<feature type="domain" description="SGNH hydrolase-type esterase" evidence="1">
    <location>
        <begin position="10"/>
        <end position="170"/>
    </location>
</feature>
<dbReference type="InterPro" id="IPR036514">
    <property type="entry name" value="SGNH_hydro_sf"/>
</dbReference>
<dbReference type="CDD" id="cd01822">
    <property type="entry name" value="Lysophospholipase_L1_like"/>
    <property type="match status" value="1"/>
</dbReference>
<protein>
    <submittedName>
        <fullName evidence="2">Arylesterase</fullName>
    </submittedName>
</protein>
<sequence>MQDGTVRIACFGDSLTEGYGLAPREALPNVLERLLREEGLPARCLNFGVSGETFEDGLIRVHKVLQSGPDAVILEFGANDCFMGDSVQTIRDNATAILDTLRSHGLPVLLVGITAHPEIGAAHKAEFDPMFGELAEEYGLPLFPDILAPYYPDPSRTLLDGLHPNAQGVEAMARALLPQVIELVQTAQKRD</sequence>
<evidence type="ECO:0000313" key="2">
    <source>
        <dbReference type="EMBL" id="BDQ32962.1"/>
    </source>
</evidence>
<dbReference type="InterPro" id="IPR051532">
    <property type="entry name" value="Ester_Hydrolysis_Enzymes"/>
</dbReference>
<dbReference type="InterPro" id="IPR013830">
    <property type="entry name" value="SGNH_hydro"/>
</dbReference>
<gene>
    <name evidence="2" type="ORF">JCM14722_05040</name>
</gene>
<dbReference type="Gene3D" id="3.40.50.1110">
    <property type="entry name" value="SGNH hydrolase"/>
    <property type="match status" value="1"/>
</dbReference>
<organism evidence="2 3">
    <name type="scientific">Pseudodesulfovibrio portus</name>
    <dbReference type="NCBI Taxonomy" id="231439"/>
    <lineage>
        <taxon>Bacteria</taxon>
        <taxon>Pseudomonadati</taxon>
        <taxon>Thermodesulfobacteriota</taxon>
        <taxon>Desulfovibrionia</taxon>
        <taxon>Desulfovibrionales</taxon>
        <taxon>Desulfovibrionaceae</taxon>
    </lineage>
</organism>
<proteinExistence type="predicted"/>